<organism evidence="2 3">
    <name type="scientific">Carex littledalei</name>
    <dbReference type="NCBI Taxonomy" id="544730"/>
    <lineage>
        <taxon>Eukaryota</taxon>
        <taxon>Viridiplantae</taxon>
        <taxon>Streptophyta</taxon>
        <taxon>Embryophyta</taxon>
        <taxon>Tracheophyta</taxon>
        <taxon>Spermatophyta</taxon>
        <taxon>Magnoliopsida</taxon>
        <taxon>Liliopsida</taxon>
        <taxon>Poales</taxon>
        <taxon>Cyperaceae</taxon>
        <taxon>Cyperoideae</taxon>
        <taxon>Cariceae</taxon>
        <taxon>Carex</taxon>
        <taxon>Carex subgen. Euthyceras</taxon>
    </lineage>
</organism>
<dbReference type="InterPro" id="IPR002110">
    <property type="entry name" value="Ankyrin_rpt"/>
</dbReference>
<gene>
    <name evidence="2" type="ORF">FCM35_KLT17606</name>
</gene>
<dbReference type="Proteomes" id="UP000623129">
    <property type="component" value="Unassembled WGS sequence"/>
</dbReference>
<evidence type="ECO:0000313" key="3">
    <source>
        <dbReference type="Proteomes" id="UP000623129"/>
    </source>
</evidence>
<dbReference type="PROSITE" id="PS50088">
    <property type="entry name" value="ANK_REPEAT"/>
    <property type="match status" value="1"/>
</dbReference>
<dbReference type="OrthoDB" id="694935at2759"/>
<feature type="repeat" description="ANK" evidence="1">
    <location>
        <begin position="45"/>
        <end position="67"/>
    </location>
</feature>
<keyword evidence="3" id="KW-1185">Reference proteome</keyword>
<dbReference type="InterPro" id="IPR036770">
    <property type="entry name" value="Ankyrin_rpt-contain_sf"/>
</dbReference>
<proteinExistence type="predicted"/>
<protein>
    <submittedName>
        <fullName evidence="2">Ankyrin repeat family protein</fullName>
    </submittedName>
</protein>
<sequence>MKARNKKSETPLHSAAKVGNVDFIRALSQCAPDVVKDAVREIDENKDTALHLAAKHGHGDVARELMKLDPGVANMFNKEGFTPLYIATVGGYTPLAITMLQEAPSLACE</sequence>
<name>A0A833RCC7_9POAL</name>
<keyword evidence="1" id="KW-0040">ANK repeat</keyword>
<reference evidence="2" key="1">
    <citation type="submission" date="2020-01" db="EMBL/GenBank/DDBJ databases">
        <title>Genome sequence of Kobresia littledalei, the first chromosome-level genome in the family Cyperaceae.</title>
        <authorList>
            <person name="Qu G."/>
        </authorList>
    </citation>
    <scope>NUCLEOTIDE SEQUENCE</scope>
    <source>
        <strain evidence="2">C.B.Clarke</strain>
        <tissue evidence="2">Leaf</tissue>
    </source>
</reference>
<dbReference type="AlphaFoldDB" id="A0A833RCC7"/>
<dbReference type="SMART" id="SM00248">
    <property type="entry name" value="ANK"/>
    <property type="match status" value="3"/>
</dbReference>
<dbReference type="Gene3D" id="1.25.40.20">
    <property type="entry name" value="Ankyrin repeat-containing domain"/>
    <property type="match status" value="1"/>
</dbReference>
<evidence type="ECO:0000256" key="1">
    <source>
        <dbReference type="PROSITE-ProRule" id="PRU00023"/>
    </source>
</evidence>
<evidence type="ECO:0000313" key="2">
    <source>
        <dbReference type="EMBL" id="KAF3338769.1"/>
    </source>
</evidence>
<dbReference type="PANTHER" id="PTHR24121">
    <property type="entry name" value="NO MECHANORECEPTOR POTENTIAL C, ISOFORM D-RELATED"/>
    <property type="match status" value="1"/>
</dbReference>
<dbReference type="Pfam" id="PF12796">
    <property type="entry name" value="Ank_2"/>
    <property type="match status" value="1"/>
</dbReference>
<dbReference type="PROSITE" id="PS50297">
    <property type="entry name" value="ANK_REP_REGION"/>
    <property type="match status" value="1"/>
</dbReference>
<dbReference type="PANTHER" id="PTHR24121:SF21">
    <property type="entry name" value="ANKYRIN REPEAT FAMILY PROTEIN"/>
    <property type="match status" value="1"/>
</dbReference>
<dbReference type="SUPFAM" id="SSF48403">
    <property type="entry name" value="Ankyrin repeat"/>
    <property type="match status" value="1"/>
</dbReference>
<accession>A0A833RCC7</accession>
<comment type="caution">
    <text evidence="2">The sequence shown here is derived from an EMBL/GenBank/DDBJ whole genome shotgun (WGS) entry which is preliminary data.</text>
</comment>
<dbReference type="EMBL" id="SWLB01000005">
    <property type="protein sequence ID" value="KAF3338769.1"/>
    <property type="molecule type" value="Genomic_DNA"/>
</dbReference>